<dbReference type="AlphaFoldDB" id="A0A6C0JHM8"/>
<dbReference type="InterPro" id="IPR036249">
    <property type="entry name" value="Thioredoxin-like_sf"/>
</dbReference>
<protein>
    <recommendedName>
        <fullName evidence="1">Thioredoxin domain-containing protein</fullName>
    </recommendedName>
</protein>
<dbReference type="EMBL" id="MN740405">
    <property type="protein sequence ID" value="QHU04883.1"/>
    <property type="molecule type" value="Genomic_DNA"/>
</dbReference>
<dbReference type="InterPro" id="IPR013766">
    <property type="entry name" value="Thioredoxin_domain"/>
</dbReference>
<evidence type="ECO:0000313" key="2">
    <source>
        <dbReference type="EMBL" id="QHU04883.1"/>
    </source>
</evidence>
<evidence type="ECO:0000259" key="1">
    <source>
        <dbReference type="Pfam" id="PF00085"/>
    </source>
</evidence>
<dbReference type="CDD" id="cd02947">
    <property type="entry name" value="TRX_family"/>
    <property type="match status" value="1"/>
</dbReference>
<dbReference type="SUPFAM" id="SSF52833">
    <property type="entry name" value="Thioredoxin-like"/>
    <property type="match status" value="1"/>
</dbReference>
<dbReference type="Gene3D" id="3.40.30.10">
    <property type="entry name" value="Glutaredoxin"/>
    <property type="match status" value="1"/>
</dbReference>
<sequence length="121" mass="13559">MLPIITEIKDRLHFAQLLSLNPGVLIIKFGADWCGPCKLIEKDVTNFMALMPDNVQCAIINVDDCTDVYSFLKSKKMINGIPAILVYYKGNTNVFPDDMVVGADIKKIAELFNRAYNKAKC</sequence>
<dbReference type="Pfam" id="PF00085">
    <property type="entry name" value="Thioredoxin"/>
    <property type="match status" value="1"/>
</dbReference>
<accession>A0A6C0JHM8</accession>
<reference evidence="2" key="1">
    <citation type="journal article" date="2020" name="Nature">
        <title>Giant virus diversity and host interactions through global metagenomics.</title>
        <authorList>
            <person name="Schulz F."/>
            <person name="Roux S."/>
            <person name="Paez-Espino D."/>
            <person name="Jungbluth S."/>
            <person name="Walsh D.A."/>
            <person name="Denef V.J."/>
            <person name="McMahon K.D."/>
            <person name="Konstantinidis K.T."/>
            <person name="Eloe-Fadrosh E.A."/>
            <person name="Kyrpides N.C."/>
            <person name="Woyke T."/>
        </authorList>
    </citation>
    <scope>NUCLEOTIDE SEQUENCE</scope>
    <source>
        <strain evidence="2">GVMAG-M-3300027708-5</strain>
    </source>
</reference>
<proteinExistence type="predicted"/>
<feature type="domain" description="Thioredoxin" evidence="1">
    <location>
        <begin position="13"/>
        <end position="95"/>
    </location>
</feature>
<name>A0A6C0JHM8_9ZZZZ</name>
<organism evidence="2">
    <name type="scientific">viral metagenome</name>
    <dbReference type="NCBI Taxonomy" id="1070528"/>
    <lineage>
        <taxon>unclassified sequences</taxon>
        <taxon>metagenomes</taxon>
        <taxon>organismal metagenomes</taxon>
    </lineage>
</organism>